<dbReference type="PANTHER" id="PTHR31005">
    <property type="entry name" value="DUF4139 DOMAIN-CONTAINING PROTEIN"/>
    <property type="match status" value="1"/>
</dbReference>
<organism evidence="3 4">
    <name type="scientific">Thermanaerovibrio acidaminovorans (strain ATCC 49978 / DSM 6589 / Su883)</name>
    <name type="common">Selenomonas acidaminovorans</name>
    <dbReference type="NCBI Taxonomy" id="525903"/>
    <lineage>
        <taxon>Bacteria</taxon>
        <taxon>Thermotogati</taxon>
        <taxon>Synergistota</taxon>
        <taxon>Synergistia</taxon>
        <taxon>Synergistales</taxon>
        <taxon>Synergistaceae</taxon>
        <taxon>Thermanaerovibrio</taxon>
    </lineage>
</organism>
<keyword evidence="4" id="KW-1185">Reference proteome</keyword>
<dbReference type="OrthoDB" id="2237at2"/>
<accession>D1B6G8</accession>
<dbReference type="PANTHER" id="PTHR31005:SF8">
    <property type="entry name" value="DUF4139 DOMAIN-CONTAINING PROTEIN"/>
    <property type="match status" value="1"/>
</dbReference>
<dbReference type="InterPro" id="IPR037291">
    <property type="entry name" value="DUF4139"/>
</dbReference>
<name>D1B6G8_THEAS</name>
<dbReference type="RefSeq" id="WP_012870120.1">
    <property type="nucleotide sequence ID" value="NC_013522.1"/>
</dbReference>
<evidence type="ECO:0000259" key="2">
    <source>
        <dbReference type="Pfam" id="PF13598"/>
    </source>
</evidence>
<dbReference type="InterPro" id="IPR011935">
    <property type="entry name" value="CHP02231"/>
</dbReference>
<dbReference type="EMBL" id="CP001818">
    <property type="protein sequence ID" value="ACZ19609.1"/>
    <property type="molecule type" value="Genomic_DNA"/>
</dbReference>
<evidence type="ECO:0000313" key="3">
    <source>
        <dbReference type="EMBL" id="ACZ19609.1"/>
    </source>
</evidence>
<proteinExistence type="predicted"/>
<dbReference type="STRING" id="525903.Taci_1378"/>
<reference evidence="3 4" key="1">
    <citation type="journal article" date="2009" name="Stand. Genomic Sci.">
        <title>Complete genome sequence of Thermanaerovibrio acidaminovorans type strain (Su883).</title>
        <authorList>
            <person name="Chovatia M."/>
            <person name="Sikorski J."/>
            <person name="Schroder M."/>
            <person name="Lapidus A."/>
            <person name="Nolan M."/>
            <person name="Tice H."/>
            <person name="Glavina Del Rio T."/>
            <person name="Copeland A."/>
            <person name="Cheng J.F."/>
            <person name="Lucas S."/>
            <person name="Chen F."/>
            <person name="Bruce D."/>
            <person name="Goodwin L."/>
            <person name="Pitluck S."/>
            <person name="Ivanova N."/>
            <person name="Mavromatis K."/>
            <person name="Ovchinnikova G."/>
            <person name="Pati A."/>
            <person name="Chen A."/>
            <person name="Palaniappan K."/>
            <person name="Land M."/>
            <person name="Hauser L."/>
            <person name="Chang Y.J."/>
            <person name="Jeffries C.D."/>
            <person name="Chain P."/>
            <person name="Saunders E."/>
            <person name="Detter J.C."/>
            <person name="Brettin T."/>
            <person name="Rohde M."/>
            <person name="Goker M."/>
            <person name="Spring S."/>
            <person name="Bristow J."/>
            <person name="Markowitz V."/>
            <person name="Hugenholtz P."/>
            <person name="Kyrpides N.C."/>
            <person name="Klenk H.P."/>
            <person name="Eisen J.A."/>
        </authorList>
    </citation>
    <scope>NUCLEOTIDE SEQUENCE [LARGE SCALE GENOMIC DNA]</scope>
    <source>
        <strain evidence="4">ATCC 49978 / DSM 6589 / Su883</strain>
    </source>
</reference>
<dbReference type="eggNOG" id="COG5316">
    <property type="taxonomic scope" value="Bacteria"/>
</dbReference>
<sequence>MRKLIRILAVGSCLLAPQLPALGEEMSTEAHVYPSGASVTFHVKVDRMREVLLPSAYDRDHFEVQAGEGTLRGFVVRPVKLPGWVPPSLEGQAKELRRLEAEIQDLSSAVAARAASLKGLDAASPKDPKRIPGWEAQRRELHRQMMGWSQRLSALKDKAQVLKDEMARLSPPGGDLLNRVTIDGTGSIKLSAWTDHASWRNRYSIRITGQRVQLDEELSISQRTGVDWNGIVTCHTASPRDFNQDQQLSPWVVDFRRPAEASPRALMMKASDSLQASFEASQADVTFAAHGRVPGTGEEVVLRSGSMSLSGQVELTAMPLLSPVALLTVSTSPLPRTVLGGDANITLDGVPTGRAMLPPTPAGQSLRLTVGRASAVSASREERLTTRGIQGDRAFVKGTTVIRVSNGLERDVRVTLKDRVPVPADDSIRVSHRSSVPEDRAEDGILTWLLTVPAGGSREVTVEYTVTYPKGREVNLP</sequence>
<dbReference type="AlphaFoldDB" id="D1B6G8"/>
<dbReference type="Proteomes" id="UP000002030">
    <property type="component" value="Chromosome"/>
</dbReference>
<feature type="chain" id="PRO_5003020822" description="DUF4139 domain-containing protein" evidence="1">
    <location>
        <begin position="24"/>
        <end position="477"/>
    </location>
</feature>
<evidence type="ECO:0000313" key="4">
    <source>
        <dbReference type="Proteomes" id="UP000002030"/>
    </source>
</evidence>
<gene>
    <name evidence="3" type="ordered locus">Taci_1378</name>
</gene>
<protein>
    <recommendedName>
        <fullName evidence="2">DUF4139 domain-containing protein</fullName>
    </recommendedName>
</protein>
<dbReference type="HOGENOM" id="CLU_547388_0_0_0"/>
<dbReference type="Pfam" id="PF13598">
    <property type="entry name" value="DUF4139"/>
    <property type="match status" value="1"/>
</dbReference>
<dbReference type="EnsemblBacteria" id="ACZ19609">
    <property type="protein sequence ID" value="ACZ19609"/>
    <property type="gene ID" value="Taci_1378"/>
</dbReference>
<feature type="signal peptide" evidence="1">
    <location>
        <begin position="1"/>
        <end position="23"/>
    </location>
</feature>
<keyword evidence="1" id="KW-0732">Signal</keyword>
<feature type="domain" description="DUF4139" evidence="2">
    <location>
        <begin position="189"/>
        <end position="470"/>
    </location>
</feature>
<dbReference type="KEGG" id="tai:Taci_1378"/>
<evidence type="ECO:0000256" key="1">
    <source>
        <dbReference type="SAM" id="SignalP"/>
    </source>
</evidence>